<keyword evidence="8" id="KW-1185">Reference proteome</keyword>
<feature type="compositionally biased region" description="Low complexity" evidence="3">
    <location>
        <begin position="658"/>
        <end position="672"/>
    </location>
</feature>
<dbReference type="Pfam" id="PF00476">
    <property type="entry name" value="DNA_pol_A"/>
    <property type="match status" value="1"/>
</dbReference>
<dbReference type="STRING" id="3988.B9RS63"/>
<dbReference type="Gene3D" id="3.30.420.10">
    <property type="entry name" value="Ribonuclease H-like superfamily/Ribonuclease H"/>
    <property type="match status" value="1"/>
</dbReference>
<dbReference type="Pfam" id="PF20470">
    <property type="entry name" value="HTH_61"/>
    <property type="match status" value="1"/>
</dbReference>
<dbReference type="InterPro" id="IPR001650">
    <property type="entry name" value="Helicase_C-like"/>
</dbReference>
<keyword evidence="2" id="KW-0067">ATP-binding</keyword>
<feature type="region of interest" description="Disordered" evidence="3">
    <location>
        <begin position="658"/>
        <end position="679"/>
    </location>
</feature>
<organism evidence="7 8">
    <name type="scientific">Ricinus communis</name>
    <name type="common">Castor bean</name>
    <dbReference type="NCBI Taxonomy" id="3988"/>
    <lineage>
        <taxon>Eukaryota</taxon>
        <taxon>Viridiplantae</taxon>
        <taxon>Streptophyta</taxon>
        <taxon>Embryophyta</taxon>
        <taxon>Tracheophyta</taxon>
        <taxon>Spermatophyta</taxon>
        <taxon>Magnoliopsida</taxon>
        <taxon>eudicotyledons</taxon>
        <taxon>Gunneridae</taxon>
        <taxon>Pentapetalae</taxon>
        <taxon>rosids</taxon>
        <taxon>fabids</taxon>
        <taxon>Malpighiales</taxon>
        <taxon>Euphorbiaceae</taxon>
        <taxon>Acalyphoideae</taxon>
        <taxon>Acalypheae</taxon>
        <taxon>Ricinus</taxon>
    </lineage>
</organism>
<dbReference type="SUPFAM" id="SSF56672">
    <property type="entry name" value="DNA/RNA polymerases"/>
    <property type="match status" value="1"/>
</dbReference>
<dbReference type="SMART" id="SM00482">
    <property type="entry name" value="POLAc"/>
    <property type="match status" value="1"/>
</dbReference>
<dbReference type="Gene3D" id="1.10.150.20">
    <property type="entry name" value="5' to 3' exonuclease, C-terminal subdomain"/>
    <property type="match status" value="1"/>
</dbReference>
<dbReference type="SMART" id="SM00487">
    <property type="entry name" value="DEXDc"/>
    <property type="match status" value="1"/>
</dbReference>
<dbReference type="Pfam" id="PF25453">
    <property type="entry name" value="DUF7898"/>
    <property type="match status" value="1"/>
</dbReference>
<dbReference type="InterPro" id="IPR011545">
    <property type="entry name" value="DEAD/DEAH_box_helicase_dom"/>
</dbReference>
<dbReference type="EMBL" id="EQ973807">
    <property type="protein sequence ID" value="EEF45923.1"/>
    <property type="molecule type" value="Genomic_DNA"/>
</dbReference>
<dbReference type="Proteomes" id="UP000008311">
    <property type="component" value="Unassembled WGS sequence"/>
</dbReference>
<gene>
    <name evidence="7" type="ORF">RCOM_0803260</name>
</gene>
<sequence>MESDSSRIRINQFFASKKRKALSPGLKYGIEKEATITSDGSPNAKGTLDNYLVNSQDQNRGLLSRQDSVKRNLALEINELSKDEKMDPCSVAKLDSQNSEGAGTIKKETSQGSCNAGHVAVEGCSVPRQSAESSELKQFANDFLSLYCSELQSTATSPSKPKLNDHKRHGSPLLVDDRDKTSKKRHCDCVTSQSLSEGETAFFFEKKAENKQSAIIATAEMPLYHVSREATVVNDPIKLQASLRKCNRVSRLPAGMAECSTPGSSIVKSLVRETPRSARGSSMFSPGEAFWNEAIQIADGLFSEAGNPLALGADDVNKESCSDKSRQMLDESGSRIQQMANSCSLELFRAHMRDSIKKSSTLPVKNLDLLFQDKNLDTTSPFRTADDSDMLKGGEQSECGSVNIKCIRTGKIATCNEVQTKEEMHDVQKTESIYAMTKREADLLLQYTDSIMPNSPINEIRNPVASAYGEADTPSSFVPLKDRLDLVNWLPAEVCSIYKRRGISKLYPWQVDCLQVDGVLQRRNLVYCASTSAGKSFVAEILMLRRVISTRKIAFLVLPYVSICAEKAEYLEGLLEPLGKHVRSYYGNQGGGILPKDTSVAVCTIEKANSLINRLLEEGRLSEIGIIVIDELHMVGDQNRGYLLELMLTKLRYAAGEGNSESTSGESSGTSSKGDPAHGLQIVGMSATMPNVAAVADWLQAAFYQTNFRPVPLEEFIKVGNTIYDKKMDIVRTIPRAAELGGKDPDHIVELCNEVVQDGHSVLIFCSSRKGCESTAKHVSKFLKKFSVNVQNNSEFLDIASAVEALRRSPVGLDPILEETLPSGVAYHHAGLTVEEREIIESCYRRGLLRVLTATSTLAAGVNLPARRVIFRQPRIGRDFIDGTRYRQMAGRAGRTGIDTKGESILICKPDELKRIMGLLNENCPPLQSCLSEDKNGMTHAILEVVAGGIVQTANDIHRYVRCTLLNSTKPFRDVVKSAQDSLRWLCHRKFLDWCDDTKLYSTTPLGRAAFGSSLCPEESLIVLDELSRAREGFVLASDLHLVYLATPINVEVEPDWELYYERFMELSPLDKSVGNRVGVSEPFLMRMAHGAPMRMLNRSTDNMKGLPGKLENQHGKSKNSIISDEQSLRVCRRFYVALILSRLVQETPVAEVCEAFKVARGMVQALQENSGRFASMVSLFCERLGWHDVEGLVSKFQSRVSFGVRAEIVELTTIPYVKGSRARALYKAGLRTPLAIAEASVSEIVKAIFESSSWTAQEGSAQRRLQLGVAKKIKNGARKIVLEKAEEARVAAFSAFKSLGLDIPQFSRPLLMNTSVDNAEKHAASNLSEDGTTNVIVSLEQTDHTSYDLCIEGSKKPAEVTLESEGDKLIKTIDVVLEASAETNSTGLVQSNIGAENSKVVDRKSLPTGNHNANAVVVLSVESEQDGDGTGTHQRNILREVHEQCSRQNLSSDNMENACEKGPIKASNISGGLDSFLVLWDAAQEFYFDLHYNKRSEVNSVAPYEIHGMAICWENSPIYYVNLPKDLLCPDNQKYVLRPENWLEIVRHRWNRIGKIMGKREVIKFTWNLKIQIQVLKNAVVSIHRFGSTNLSGKDLDLELIDSSHLPLPQINVTEGIDMCIVAWILWPDEERSSNPNLEKEVKRRLPTQAVAAANRNGRWKNQMRRAAHNGCCRRVAQTRALCSVLWKLLISEGLVEALKKIEMPLVNVLADMELWGIGVDMEACLRARNVLGKKLRHLEKKAYELAGMTFSLYTAADIANVLYGRLKLPIPEGHGKGKLHPSTDKHCLDLLRKKYCCFAFMFYATIAALKLGLLMLFFLILMILIWVSEIKVLLRTNLGVMQCVEHMVEFKISMDKNGGDAEANNYKINAREFFIPTQENWLLLTADYSQIELRLMAHFSKDASLIELLSKPHGDVFTIIAARWTGKAEESVASLERDQTKRLVYGILYGMGANTLAQQLECSSDEAAEKIKSFKSCFPGVASWLHEAVASCRKNGYVETLKGRKRFLSKIKFGNSKEKSKAQRQAVNSICQGSAADLIKIAMINIYSVIARVDGPDPSSSLATKFHMLKGRCRILLQVHDELVLEVDPPVIKEAASLLQAGMENAASLLDMPGHVSGHTFLREREQHKSGMIIRATINQPDWYGDSASGYS</sequence>
<feature type="domain" description="Helicase ATP-binding" evidence="5">
    <location>
        <begin position="516"/>
        <end position="707"/>
    </location>
</feature>
<dbReference type="eggNOG" id="KOG0950">
    <property type="taxonomic scope" value="Eukaryota"/>
</dbReference>
<dbReference type="EC" id="2.7.7.7" evidence="7"/>
<evidence type="ECO:0000256" key="3">
    <source>
        <dbReference type="SAM" id="MobiDB-lite"/>
    </source>
</evidence>
<dbReference type="PANTHER" id="PTHR10133:SF62">
    <property type="entry name" value="DNA POLYMERASE THETA"/>
    <property type="match status" value="1"/>
</dbReference>
<dbReference type="GO" id="GO:0003677">
    <property type="term" value="F:DNA binding"/>
    <property type="evidence" value="ECO:0007669"/>
    <property type="project" value="InterPro"/>
</dbReference>
<dbReference type="Gene3D" id="1.20.1060.10">
    <property type="entry name" value="Taq DNA Polymerase, Chain T, domain 4"/>
    <property type="match status" value="1"/>
</dbReference>
<reference evidence="8" key="1">
    <citation type="journal article" date="2010" name="Nat. Biotechnol.">
        <title>Draft genome sequence of the oilseed species Ricinus communis.</title>
        <authorList>
            <person name="Chan A.P."/>
            <person name="Crabtree J."/>
            <person name="Zhao Q."/>
            <person name="Lorenzi H."/>
            <person name="Orvis J."/>
            <person name="Puiu D."/>
            <person name="Melake-Berhan A."/>
            <person name="Jones K.M."/>
            <person name="Redman J."/>
            <person name="Chen G."/>
            <person name="Cahoon E.B."/>
            <person name="Gedil M."/>
            <person name="Stanke M."/>
            <person name="Haas B.J."/>
            <person name="Wortman J.R."/>
            <person name="Fraser-Liggett C.M."/>
            <person name="Ravel J."/>
            <person name="Rabinowicz P.D."/>
        </authorList>
    </citation>
    <scope>NUCLEOTIDE SEQUENCE [LARGE SCALE GENOMIC DNA]</scope>
    <source>
        <strain evidence="8">cv. Hale</strain>
    </source>
</reference>
<feature type="region of interest" description="Disordered" evidence="3">
    <location>
        <begin position="154"/>
        <end position="177"/>
    </location>
</feature>
<accession>B9RS63</accession>
<dbReference type="Pfam" id="PF00271">
    <property type="entry name" value="Helicase_C"/>
    <property type="match status" value="1"/>
</dbReference>
<evidence type="ECO:0000313" key="7">
    <source>
        <dbReference type="EMBL" id="EEF45923.1"/>
    </source>
</evidence>
<feature type="domain" description="Helicase C-terminal" evidence="6">
    <location>
        <begin position="747"/>
        <end position="938"/>
    </location>
</feature>
<keyword evidence="7" id="KW-0548">Nucleotidyltransferase</keyword>
<dbReference type="GO" id="GO:0006261">
    <property type="term" value="P:DNA-templated DNA replication"/>
    <property type="evidence" value="ECO:0007669"/>
    <property type="project" value="InterPro"/>
</dbReference>
<evidence type="ECO:0000256" key="4">
    <source>
        <dbReference type="SAM" id="Phobius"/>
    </source>
</evidence>
<dbReference type="InterPro" id="IPR027417">
    <property type="entry name" value="P-loop_NTPase"/>
</dbReference>
<dbReference type="GO" id="GO:0003887">
    <property type="term" value="F:DNA-directed DNA polymerase activity"/>
    <property type="evidence" value="ECO:0000318"/>
    <property type="project" value="GO_Central"/>
</dbReference>
<dbReference type="FunFam" id="3.40.50.300:FF:000968">
    <property type="entry name" value="Helicase and polymerase-containing protein TEBICHI"/>
    <property type="match status" value="1"/>
</dbReference>
<protein>
    <submittedName>
        <fullName evidence="7">DNA polymerase theta, putative</fullName>
        <ecNumber evidence="7">2.7.7.7</ecNumber>
    </submittedName>
</protein>
<dbReference type="PROSITE" id="PS51192">
    <property type="entry name" value="HELICASE_ATP_BIND_1"/>
    <property type="match status" value="1"/>
</dbReference>
<dbReference type="InterPro" id="IPR002298">
    <property type="entry name" value="DNA_polymerase_A"/>
</dbReference>
<dbReference type="InterPro" id="IPR057220">
    <property type="entry name" value="DUF7898"/>
</dbReference>
<dbReference type="Gene3D" id="3.40.50.300">
    <property type="entry name" value="P-loop containing nucleotide triphosphate hydrolases"/>
    <property type="match status" value="2"/>
</dbReference>
<evidence type="ECO:0000313" key="8">
    <source>
        <dbReference type="Proteomes" id="UP000008311"/>
    </source>
</evidence>
<feature type="transmembrane region" description="Helical" evidence="4">
    <location>
        <begin position="1802"/>
        <end position="1829"/>
    </location>
</feature>
<proteinExistence type="predicted"/>
<dbReference type="GO" id="GO:0006302">
    <property type="term" value="P:double-strand break repair"/>
    <property type="evidence" value="ECO:0000318"/>
    <property type="project" value="GO_Central"/>
</dbReference>
<dbReference type="InParanoid" id="B9RS63"/>
<dbReference type="Gene3D" id="3.30.70.370">
    <property type="match status" value="1"/>
</dbReference>
<dbReference type="CDD" id="cd08638">
    <property type="entry name" value="DNA_pol_A_theta"/>
    <property type="match status" value="1"/>
</dbReference>
<evidence type="ECO:0000256" key="2">
    <source>
        <dbReference type="ARBA" id="ARBA00022840"/>
    </source>
</evidence>
<dbReference type="PROSITE" id="PS51194">
    <property type="entry name" value="HELICASE_CTER"/>
    <property type="match status" value="1"/>
</dbReference>
<dbReference type="SUPFAM" id="SSF158702">
    <property type="entry name" value="Sec63 N-terminal domain-like"/>
    <property type="match status" value="1"/>
</dbReference>
<dbReference type="InterPro" id="IPR036397">
    <property type="entry name" value="RNaseH_sf"/>
</dbReference>
<evidence type="ECO:0000259" key="6">
    <source>
        <dbReference type="PROSITE" id="PS51194"/>
    </source>
</evidence>
<dbReference type="Pfam" id="PF21099">
    <property type="entry name" value="POLQ_helical"/>
    <property type="match status" value="1"/>
</dbReference>
<dbReference type="PRINTS" id="PR00868">
    <property type="entry name" value="DNAPOLI"/>
</dbReference>
<keyword evidence="7" id="KW-0808">Transferase</keyword>
<dbReference type="GO" id="GO:0005524">
    <property type="term" value="F:ATP binding"/>
    <property type="evidence" value="ECO:0007669"/>
    <property type="project" value="UniProtKB-KW"/>
</dbReference>
<dbReference type="CDD" id="cd18795">
    <property type="entry name" value="SF2_C_Ski2"/>
    <property type="match status" value="1"/>
</dbReference>
<dbReference type="CDD" id="cd18026">
    <property type="entry name" value="DEXHc_POLQ-like"/>
    <property type="match status" value="1"/>
</dbReference>
<dbReference type="InterPro" id="IPR043502">
    <property type="entry name" value="DNA/RNA_pol_sf"/>
</dbReference>
<dbReference type="InterPro" id="IPR001098">
    <property type="entry name" value="DNA-dir_DNA_pol_A_palm_dom"/>
</dbReference>
<dbReference type="FunFam" id="1.20.1060.10:FF:000003">
    <property type="entry name" value="Helicase and polymerase-containing protein TEBICHI"/>
    <property type="match status" value="1"/>
</dbReference>
<keyword evidence="4" id="KW-1133">Transmembrane helix</keyword>
<keyword evidence="1" id="KW-0547">Nucleotide-binding</keyword>
<keyword evidence="4" id="KW-0472">Membrane</keyword>
<dbReference type="InterPro" id="IPR048960">
    <property type="entry name" value="POLQ-like_helical"/>
</dbReference>
<dbReference type="SUPFAM" id="SSF52540">
    <property type="entry name" value="P-loop containing nucleoside triphosphate hydrolases"/>
    <property type="match status" value="1"/>
</dbReference>
<evidence type="ECO:0000256" key="1">
    <source>
        <dbReference type="ARBA" id="ARBA00022741"/>
    </source>
</evidence>
<dbReference type="FunFam" id="1.10.3380.20:FF:000003">
    <property type="entry name" value="Helicase and polymerase-containing protein TEBICHI"/>
    <property type="match status" value="1"/>
</dbReference>
<dbReference type="Gene3D" id="1.10.3380.20">
    <property type="match status" value="1"/>
</dbReference>
<dbReference type="InterPro" id="IPR014001">
    <property type="entry name" value="Helicase_ATP-bd"/>
</dbReference>
<dbReference type="PANTHER" id="PTHR10133">
    <property type="entry name" value="DNA POLYMERASE I"/>
    <property type="match status" value="1"/>
</dbReference>
<dbReference type="Pfam" id="PF00270">
    <property type="entry name" value="DEAD"/>
    <property type="match status" value="1"/>
</dbReference>
<dbReference type="FunCoup" id="B9RS63">
    <property type="interactions" value="1642"/>
</dbReference>
<dbReference type="FunFam" id="3.40.50.300:FF:001000">
    <property type="entry name" value="Helicase and polymerase-containing protein TEBICHI"/>
    <property type="match status" value="1"/>
</dbReference>
<dbReference type="InterPro" id="IPR046931">
    <property type="entry name" value="HTH_61"/>
</dbReference>
<name>B9RS63_RICCO</name>
<dbReference type="FunFam" id="1.10.150.20:FF:000002">
    <property type="entry name" value="DNA polymerase I"/>
    <property type="match status" value="1"/>
</dbReference>
<dbReference type="SMART" id="SM00490">
    <property type="entry name" value="HELICc"/>
    <property type="match status" value="1"/>
</dbReference>
<evidence type="ECO:0000259" key="5">
    <source>
        <dbReference type="PROSITE" id="PS51192"/>
    </source>
</evidence>
<keyword evidence="4" id="KW-0812">Transmembrane</keyword>